<keyword evidence="5" id="KW-0949">S-adenosyl-L-methionine</keyword>
<accession>A0ABU4VMJ2</accession>
<evidence type="ECO:0000256" key="4">
    <source>
        <dbReference type="ARBA" id="ARBA00022679"/>
    </source>
</evidence>
<evidence type="ECO:0000256" key="5">
    <source>
        <dbReference type="ARBA" id="ARBA00022691"/>
    </source>
</evidence>
<dbReference type="InterPro" id="IPR050903">
    <property type="entry name" value="Bact_Chemotaxis_MeTrfase"/>
</dbReference>
<dbReference type="EC" id="2.1.1.80" evidence="2"/>
<evidence type="ECO:0000259" key="6">
    <source>
        <dbReference type="PROSITE" id="PS50123"/>
    </source>
</evidence>
<dbReference type="SUPFAM" id="SSF47757">
    <property type="entry name" value="Chemotaxis receptor methyltransferase CheR, N-terminal domain"/>
    <property type="match status" value="1"/>
</dbReference>
<dbReference type="Proteomes" id="UP001277761">
    <property type="component" value="Unassembled WGS sequence"/>
</dbReference>
<proteinExistence type="predicted"/>
<dbReference type="CDD" id="cd02440">
    <property type="entry name" value="AdoMet_MTases"/>
    <property type="match status" value="1"/>
</dbReference>
<dbReference type="PROSITE" id="PS50123">
    <property type="entry name" value="CHER"/>
    <property type="match status" value="1"/>
</dbReference>
<dbReference type="Gene3D" id="3.40.50.150">
    <property type="entry name" value="Vaccinia Virus protein VP39"/>
    <property type="match status" value="1"/>
</dbReference>
<protein>
    <recommendedName>
        <fullName evidence="2">protein-glutamate O-methyltransferase</fullName>
        <ecNumber evidence="2">2.1.1.80</ecNumber>
    </recommendedName>
</protein>
<dbReference type="SUPFAM" id="SSF53335">
    <property type="entry name" value="S-adenosyl-L-methionine-dependent methyltransferases"/>
    <property type="match status" value="1"/>
</dbReference>
<dbReference type="EMBL" id="JAXAVX010000008">
    <property type="protein sequence ID" value="MDX8152849.1"/>
    <property type="molecule type" value="Genomic_DNA"/>
</dbReference>
<dbReference type="InterPro" id="IPR029063">
    <property type="entry name" value="SAM-dependent_MTases_sf"/>
</dbReference>
<keyword evidence="4" id="KW-0808">Transferase</keyword>
<evidence type="ECO:0000256" key="3">
    <source>
        <dbReference type="ARBA" id="ARBA00022603"/>
    </source>
</evidence>
<dbReference type="Pfam" id="PF03705">
    <property type="entry name" value="CheR_N"/>
    <property type="match status" value="1"/>
</dbReference>
<dbReference type="InterPro" id="IPR000780">
    <property type="entry name" value="CheR_MeTrfase"/>
</dbReference>
<dbReference type="InterPro" id="IPR036804">
    <property type="entry name" value="CheR_N_sf"/>
</dbReference>
<sequence>MSPLDTRRATAGAGPVAGRAAARQGAAPDDYEVFCAGVARLCPIDLRRYKRAQMERRIRTHAARSGVHGLDRYLEVLRSDRAELDAFLDRITINVSSLWRSPDQWRRIADDLVPRLLASSPRGARSIKVWSAGCSIGAEAYTAAAVIRDAAGPGVRVEVLGTDIDRRILEAARRGEFQRAMVGPAPQDALRRHFEPTTDGWRASDALKRGVRFAEGDLLAGRVATAAHDLVLCRNTVIYFTPPDRDAVHARLAESLRPGGFLVVGPTERVASPAAIGLVGDGPFVYRREA</sequence>
<dbReference type="Pfam" id="PF01739">
    <property type="entry name" value="CheR"/>
    <property type="match status" value="1"/>
</dbReference>
<evidence type="ECO:0000313" key="7">
    <source>
        <dbReference type="EMBL" id="MDX8152849.1"/>
    </source>
</evidence>
<organism evidence="7 8">
    <name type="scientific">Patulibacter brassicae</name>
    <dbReference type="NCBI Taxonomy" id="1705717"/>
    <lineage>
        <taxon>Bacteria</taxon>
        <taxon>Bacillati</taxon>
        <taxon>Actinomycetota</taxon>
        <taxon>Thermoleophilia</taxon>
        <taxon>Solirubrobacterales</taxon>
        <taxon>Patulibacteraceae</taxon>
        <taxon>Patulibacter</taxon>
    </lineage>
</organism>
<evidence type="ECO:0000313" key="8">
    <source>
        <dbReference type="Proteomes" id="UP001277761"/>
    </source>
</evidence>
<comment type="catalytic activity">
    <reaction evidence="1">
        <text>L-glutamyl-[protein] + S-adenosyl-L-methionine = [protein]-L-glutamate 5-O-methyl ester + S-adenosyl-L-homocysteine</text>
        <dbReference type="Rhea" id="RHEA:24452"/>
        <dbReference type="Rhea" id="RHEA-COMP:10208"/>
        <dbReference type="Rhea" id="RHEA-COMP:10311"/>
        <dbReference type="ChEBI" id="CHEBI:29973"/>
        <dbReference type="ChEBI" id="CHEBI:57856"/>
        <dbReference type="ChEBI" id="CHEBI:59789"/>
        <dbReference type="ChEBI" id="CHEBI:82795"/>
        <dbReference type="EC" id="2.1.1.80"/>
    </reaction>
</comment>
<gene>
    <name evidence="7" type="ORF">SK069_14705</name>
</gene>
<name>A0ABU4VMJ2_9ACTN</name>
<dbReference type="PANTHER" id="PTHR24422:SF19">
    <property type="entry name" value="CHEMOTAXIS PROTEIN METHYLTRANSFERASE"/>
    <property type="match status" value="1"/>
</dbReference>
<dbReference type="InterPro" id="IPR022641">
    <property type="entry name" value="CheR_N"/>
</dbReference>
<dbReference type="SMART" id="SM00138">
    <property type="entry name" value="MeTrc"/>
    <property type="match status" value="1"/>
</dbReference>
<evidence type="ECO:0000256" key="1">
    <source>
        <dbReference type="ARBA" id="ARBA00001541"/>
    </source>
</evidence>
<dbReference type="PANTHER" id="PTHR24422">
    <property type="entry name" value="CHEMOTAXIS PROTEIN METHYLTRANSFERASE"/>
    <property type="match status" value="1"/>
</dbReference>
<feature type="domain" description="CheR-type methyltransferase" evidence="6">
    <location>
        <begin position="19"/>
        <end position="290"/>
    </location>
</feature>
<dbReference type="RefSeq" id="WP_319955004.1">
    <property type="nucleotide sequence ID" value="NZ_JAXAVX010000008.1"/>
</dbReference>
<keyword evidence="8" id="KW-1185">Reference proteome</keyword>
<reference evidence="7 8" key="1">
    <citation type="submission" date="2023-11" db="EMBL/GenBank/DDBJ databases">
        <authorList>
            <person name="Xu M."/>
            <person name="Jiang T."/>
        </authorList>
    </citation>
    <scope>NUCLEOTIDE SEQUENCE [LARGE SCALE GENOMIC DNA]</scope>
    <source>
        <strain evidence="7 8">SD</strain>
    </source>
</reference>
<evidence type="ECO:0000256" key="2">
    <source>
        <dbReference type="ARBA" id="ARBA00012534"/>
    </source>
</evidence>
<dbReference type="Gene3D" id="1.10.155.10">
    <property type="entry name" value="Chemotaxis receptor methyltransferase CheR, N-terminal domain"/>
    <property type="match status" value="1"/>
</dbReference>
<dbReference type="PRINTS" id="PR00996">
    <property type="entry name" value="CHERMTFRASE"/>
</dbReference>
<keyword evidence="3" id="KW-0489">Methyltransferase</keyword>
<dbReference type="InterPro" id="IPR022642">
    <property type="entry name" value="CheR_C"/>
</dbReference>
<comment type="caution">
    <text evidence="7">The sequence shown here is derived from an EMBL/GenBank/DDBJ whole genome shotgun (WGS) entry which is preliminary data.</text>
</comment>